<name>A0A7R9BLQ0_9CRUS</name>
<feature type="compositionally biased region" description="Polar residues" evidence="1">
    <location>
        <begin position="1"/>
        <end position="21"/>
    </location>
</feature>
<keyword evidence="3" id="KW-1185">Reference proteome</keyword>
<dbReference type="Pfam" id="PF14969">
    <property type="entry name" value="DUF4508"/>
    <property type="match status" value="1"/>
</dbReference>
<sequence>MMSNRGSQTDFRESSTQTAGDPTSLGMSCYPRSIARLLGEAEDHQLWDASITQKLSFGVPLEQFDFCFEPSSFFNKTKWVCHEVNQGTLSDTLLNHEVGRSWIDNGTDASCKRRHKLNLADWSMKCYNPAESRSCDALLRRYSERASVYYFKQFSQIHYPVFLGTPVPKTSLNCRRMVELSETALNRKLHQLKASCLGNQDFDRSLRQFDLDEGPCKCRRKERVQQPKKHPKASSLFSGSVDPAAVDDMVDEESVLLVMGSLSGSPGIIRCEPTVKQQINFLVRWFAGWSEMQKSDFVPALVKKTSSCGINGIVDLLADTNLKETRPTLFSCQMKLFDEWCDAWTDDEKQEFISRIQEIDGAFFDKYQRTLSGEEDRVAAEMEREFMSILASAHVERESSSDVVTPETVLSDIVTAEQFVGQHATLVYVEDDKSSDLSPAEETGSTEQLTTPNSDKEPDVPAEDCDDAGGV</sequence>
<protein>
    <submittedName>
        <fullName evidence="2">Uncharacterized protein</fullName>
    </submittedName>
</protein>
<evidence type="ECO:0000313" key="3">
    <source>
        <dbReference type="Proteomes" id="UP000678499"/>
    </source>
</evidence>
<gene>
    <name evidence="2" type="ORF">NMOB1V02_LOCUS4070</name>
</gene>
<evidence type="ECO:0000313" key="2">
    <source>
        <dbReference type="EMBL" id="CAD7276301.1"/>
    </source>
</evidence>
<dbReference type="OrthoDB" id="6514241at2759"/>
<feature type="region of interest" description="Disordered" evidence="1">
    <location>
        <begin position="1"/>
        <end position="26"/>
    </location>
</feature>
<dbReference type="AlphaFoldDB" id="A0A7R9BLQ0"/>
<dbReference type="PANTHER" id="PTHR16260">
    <property type="entry name" value="SIMILAR TO 1700123O20RIK PROTEIN"/>
    <property type="match status" value="1"/>
</dbReference>
<dbReference type="EMBL" id="CAJPEX010000594">
    <property type="protein sequence ID" value="CAG0916453.1"/>
    <property type="molecule type" value="Genomic_DNA"/>
</dbReference>
<evidence type="ECO:0000256" key="1">
    <source>
        <dbReference type="SAM" id="MobiDB-lite"/>
    </source>
</evidence>
<reference evidence="2" key="1">
    <citation type="submission" date="2020-11" db="EMBL/GenBank/DDBJ databases">
        <authorList>
            <person name="Tran Van P."/>
        </authorList>
    </citation>
    <scope>NUCLEOTIDE SEQUENCE</scope>
</reference>
<dbReference type="EMBL" id="OA882631">
    <property type="protein sequence ID" value="CAD7276301.1"/>
    <property type="molecule type" value="Genomic_DNA"/>
</dbReference>
<dbReference type="InterPro" id="IPR028019">
    <property type="entry name" value="DUF4508"/>
</dbReference>
<dbReference type="Proteomes" id="UP000678499">
    <property type="component" value="Unassembled WGS sequence"/>
</dbReference>
<organism evidence="2">
    <name type="scientific">Notodromas monacha</name>
    <dbReference type="NCBI Taxonomy" id="399045"/>
    <lineage>
        <taxon>Eukaryota</taxon>
        <taxon>Metazoa</taxon>
        <taxon>Ecdysozoa</taxon>
        <taxon>Arthropoda</taxon>
        <taxon>Crustacea</taxon>
        <taxon>Oligostraca</taxon>
        <taxon>Ostracoda</taxon>
        <taxon>Podocopa</taxon>
        <taxon>Podocopida</taxon>
        <taxon>Cypridocopina</taxon>
        <taxon>Cypridoidea</taxon>
        <taxon>Cyprididae</taxon>
        <taxon>Notodromas</taxon>
    </lineage>
</organism>
<feature type="compositionally biased region" description="Polar residues" evidence="1">
    <location>
        <begin position="443"/>
        <end position="453"/>
    </location>
</feature>
<proteinExistence type="predicted"/>
<feature type="compositionally biased region" description="Acidic residues" evidence="1">
    <location>
        <begin position="460"/>
        <end position="471"/>
    </location>
</feature>
<feature type="region of interest" description="Disordered" evidence="1">
    <location>
        <begin position="431"/>
        <end position="471"/>
    </location>
</feature>
<accession>A0A7R9BLQ0</accession>
<dbReference type="PANTHER" id="PTHR16260:SF3">
    <property type="entry name" value="CHROMOSOME 14 OPEN READING FRAME 119-LIKE-RELATED"/>
    <property type="match status" value="1"/>
</dbReference>